<reference evidence="1" key="1">
    <citation type="submission" date="2013-07" db="EMBL/GenBank/DDBJ databases">
        <title>The genome of an arbuscular mycorrhizal fungus provides insights into the evolution of the oldest plant symbiosis.</title>
        <authorList>
            <consortium name="DOE Joint Genome Institute"/>
            <person name="Tisserant E."/>
            <person name="Malbreil M."/>
            <person name="Kuo A."/>
            <person name="Kohler A."/>
            <person name="Symeonidi A."/>
            <person name="Balestrini R."/>
            <person name="Charron P."/>
            <person name="Duensing N."/>
            <person name="Frei-dit-Frey N."/>
            <person name="Gianinazzi-Pearson V."/>
            <person name="Gilbert B."/>
            <person name="Handa Y."/>
            <person name="Hijri M."/>
            <person name="Kaul R."/>
            <person name="Kawaguchi M."/>
            <person name="Krajinski F."/>
            <person name="Lammers P."/>
            <person name="Lapierre D."/>
            <person name="Masclaux F.G."/>
            <person name="Murat C."/>
            <person name="Morin E."/>
            <person name="Ndikumana S."/>
            <person name="Pagni M."/>
            <person name="Petitpierre D."/>
            <person name="Requena N."/>
            <person name="Rosikiewicz P."/>
            <person name="Riley R."/>
            <person name="Saito K."/>
            <person name="San Clemente H."/>
            <person name="Shapiro H."/>
            <person name="van Tuinen D."/>
            <person name="Becard G."/>
            <person name="Bonfante P."/>
            <person name="Paszkowski U."/>
            <person name="Shachar-Hill Y."/>
            <person name="Young J.P."/>
            <person name="Sanders I.R."/>
            <person name="Henrissat B."/>
            <person name="Rensing S.A."/>
            <person name="Grigoriev I.V."/>
            <person name="Corradi N."/>
            <person name="Roux C."/>
            <person name="Martin F."/>
        </authorList>
    </citation>
    <scope>NUCLEOTIDE SEQUENCE</scope>
    <source>
        <strain evidence="1">DAOM 197198</strain>
    </source>
</reference>
<dbReference type="HOGENOM" id="CLU_3051470_0_0_1"/>
<accession>U9UQ40</accession>
<proteinExistence type="predicted"/>
<dbReference type="EMBL" id="KI277115">
    <property type="protein sequence ID" value="ESA20668.1"/>
    <property type="molecule type" value="Genomic_DNA"/>
</dbReference>
<gene>
    <name evidence="1" type="ORF">GLOINDRAFT_18277</name>
</gene>
<dbReference type="AlphaFoldDB" id="U9UQ40"/>
<evidence type="ECO:0000313" key="1">
    <source>
        <dbReference type="EMBL" id="ESA20668.1"/>
    </source>
</evidence>
<sequence length="54" mass="6247">MGHGITKHQFKDYHQNRPTEPLALFVNDQALKLISDHFINTQTLVLQIIHVVLL</sequence>
<name>U9UQ40_RHIID</name>
<protein>
    <submittedName>
        <fullName evidence="1">Uncharacterized protein</fullName>
    </submittedName>
</protein>
<organism evidence="1">
    <name type="scientific">Rhizophagus irregularis (strain DAOM 181602 / DAOM 197198 / MUCL 43194)</name>
    <name type="common">Arbuscular mycorrhizal fungus</name>
    <name type="synonym">Glomus intraradices</name>
    <dbReference type="NCBI Taxonomy" id="747089"/>
    <lineage>
        <taxon>Eukaryota</taxon>
        <taxon>Fungi</taxon>
        <taxon>Fungi incertae sedis</taxon>
        <taxon>Mucoromycota</taxon>
        <taxon>Glomeromycotina</taxon>
        <taxon>Glomeromycetes</taxon>
        <taxon>Glomerales</taxon>
        <taxon>Glomeraceae</taxon>
        <taxon>Rhizophagus</taxon>
    </lineage>
</organism>